<feature type="domain" description="Enoyl reductase (ER)" evidence="2">
    <location>
        <begin position="10"/>
        <end position="337"/>
    </location>
</feature>
<name>A0A6I2F6N7_9MICO</name>
<dbReference type="InterPro" id="IPR020843">
    <property type="entry name" value="ER"/>
</dbReference>
<dbReference type="GO" id="GO:0005829">
    <property type="term" value="C:cytosol"/>
    <property type="evidence" value="ECO:0007669"/>
    <property type="project" value="TreeGrafter"/>
</dbReference>
<evidence type="ECO:0000256" key="1">
    <source>
        <dbReference type="ARBA" id="ARBA00022857"/>
    </source>
</evidence>
<dbReference type="GO" id="GO:0003730">
    <property type="term" value="F:mRNA 3'-UTR binding"/>
    <property type="evidence" value="ECO:0007669"/>
    <property type="project" value="TreeGrafter"/>
</dbReference>
<comment type="caution">
    <text evidence="3">The sequence shown here is derived from an EMBL/GenBank/DDBJ whole genome shotgun (WGS) entry which is preliminary data.</text>
</comment>
<dbReference type="Pfam" id="PF00107">
    <property type="entry name" value="ADH_zinc_N"/>
    <property type="match status" value="1"/>
</dbReference>
<evidence type="ECO:0000313" key="4">
    <source>
        <dbReference type="Proteomes" id="UP000431080"/>
    </source>
</evidence>
<dbReference type="PANTHER" id="PTHR44154:SF1">
    <property type="entry name" value="QUINONE OXIDOREDUCTASE"/>
    <property type="match status" value="1"/>
</dbReference>
<protein>
    <submittedName>
        <fullName evidence="3">Zinc-binding dehydrogenase</fullName>
    </submittedName>
</protein>
<dbReference type="GO" id="GO:0003960">
    <property type="term" value="F:quinone reductase (NADPH) activity"/>
    <property type="evidence" value="ECO:0007669"/>
    <property type="project" value="TreeGrafter"/>
</dbReference>
<dbReference type="CDD" id="cd08253">
    <property type="entry name" value="zeta_crystallin"/>
    <property type="match status" value="1"/>
</dbReference>
<gene>
    <name evidence="3" type="ORF">GE115_10425</name>
</gene>
<sequence>MRAIAYSATGDSSVLQLVDRDVREPGAGEVRVRVVVSGVNPTDWKARAGGRPGAATPFAEVVPNQDGSGIVDAVGEGVDGYAVGDRVWMFLAAHERPTGTAQEVTVLPASRVVHLPDAASFELGASLGVPALTAHRALTVHENGPDRLAPGALEGRTVLVAGGAGAVGHAAIQLARWAGARVITTISSPEKATLATAAGAHHVVNYRTDAAARAIRDLAPDGIDQVVEVSPARNAELNARVIANHGSISVYATDGGAEMRLDVRHHFARNVRYQFLLLYTVGDAPLAAAAEDVTRAVGDGALPVGEDAGLPLTRFALERTADAHDAVEQGAVGKVLIDVAPDASAPVVGS</sequence>
<keyword evidence="1" id="KW-0521">NADP</keyword>
<keyword evidence="4" id="KW-1185">Reference proteome</keyword>
<dbReference type="InterPro" id="IPR013149">
    <property type="entry name" value="ADH-like_C"/>
</dbReference>
<dbReference type="Proteomes" id="UP000431080">
    <property type="component" value="Unassembled WGS sequence"/>
</dbReference>
<dbReference type="InterPro" id="IPR011032">
    <property type="entry name" value="GroES-like_sf"/>
</dbReference>
<evidence type="ECO:0000259" key="2">
    <source>
        <dbReference type="SMART" id="SM00829"/>
    </source>
</evidence>
<dbReference type="EMBL" id="WJIF01000005">
    <property type="protein sequence ID" value="MRG60279.1"/>
    <property type="molecule type" value="Genomic_DNA"/>
</dbReference>
<evidence type="ECO:0000313" key="3">
    <source>
        <dbReference type="EMBL" id="MRG60279.1"/>
    </source>
</evidence>
<reference evidence="3 4" key="1">
    <citation type="submission" date="2019-10" db="EMBL/GenBank/DDBJ databases">
        <authorList>
            <person name="Nie G."/>
            <person name="Ming H."/>
            <person name="Yi B."/>
        </authorList>
    </citation>
    <scope>NUCLEOTIDE SEQUENCE [LARGE SCALE GENOMIC DNA]</scope>
    <source>
        <strain evidence="3 4">CFH 90414</strain>
    </source>
</reference>
<dbReference type="RefSeq" id="WP_153684733.1">
    <property type="nucleotide sequence ID" value="NZ_WJIF01000005.1"/>
</dbReference>
<dbReference type="SMART" id="SM00829">
    <property type="entry name" value="PKS_ER"/>
    <property type="match status" value="1"/>
</dbReference>
<dbReference type="Gene3D" id="3.90.180.10">
    <property type="entry name" value="Medium-chain alcohol dehydrogenases, catalytic domain"/>
    <property type="match status" value="1"/>
</dbReference>
<dbReference type="InterPro" id="IPR051603">
    <property type="entry name" value="Zinc-ADH_QOR/CCCR"/>
</dbReference>
<dbReference type="InterPro" id="IPR013154">
    <property type="entry name" value="ADH-like_N"/>
</dbReference>
<accession>A0A6I2F6N7</accession>
<dbReference type="GO" id="GO:0070402">
    <property type="term" value="F:NADPH binding"/>
    <property type="evidence" value="ECO:0007669"/>
    <property type="project" value="TreeGrafter"/>
</dbReference>
<dbReference type="SUPFAM" id="SSF50129">
    <property type="entry name" value="GroES-like"/>
    <property type="match status" value="1"/>
</dbReference>
<organism evidence="3 4">
    <name type="scientific">Agromyces agglutinans</name>
    <dbReference type="NCBI Taxonomy" id="2662258"/>
    <lineage>
        <taxon>Bacteria</taxon>
        <taxon>Bacillati</taxon>
        <taxon>Actinomycetota</taxon>
        <taxon>Actinomycetes</taxon>
        <taxon>Micrococcales</taxon>
        <taxon>Microbacteriaceae</taxon>
        <taxon>Agromyces</taxon>
    </lineage>
</organism>
<dbReference type="Gene3D" id="3.40.50.720">
    <property type="entry name" value="NAD(P)-binding Rossmann-like Domain"/>
    <property type="match status" value="1"/>
</dbReference>
<dbReference type="InterPro" id="IPR036291">
    <property type="entry name" value="NAD(P)-bd_dom_sf"/>
</dbReference>
<proteinExistence type="predicted"/>
<dbReference type="SUPFAM" id="SSF51735">
    <property type="entry name" value="NAD(P)-binding Rossmann-fold domains"/>
    <property type="match status" value="1"/>
</dbReference>
<dbReference type="AlphaFoldDB" id="A0A6I2F6N7"/>
<dbReference type="PANTHER" id="PTHR44154">
    <property type="entry name" value="QUINONE OXIDOREDUCTASE"/>
    <property type="match status" value="1"/>
</dbReference>
<dbReference type="Pfam" id="PF08240">
    <property type="entry name" value="ADH_N"/>
    <property type="match status" value="1"/>
</dbReference>